<dbReference type="InterPro" id="IPR003509">
    <property type="entry name" value="UPF0102_YraN-like"/>
</dbReference>
<evidence type="ECO:0000256" key="1">
    <source>
        <dbReference type="ARBA" id="ARBA00006738"/>
    </source>
</evidence>
<dbReference type="Proteomes" id="UP000011135">
    <property type="component" value="Unassembled WGS sequence"/>
</dbReference>
<gene>
    <name evidence="4" type="ORF">C900_02111</name>
</gene>
<organism evidence="4 5">
    <name type="scientific">Fulvivirga imtechensis AK7</name>
    <dbReference type="NCBI Taxonomy" id="1237149"/>
    <lineage>
        <taxon>Bacteria</taxon>
        <taxon>Pseudomonadati</taxon>
        <taxon>Bacteroidota</taxon>
        <taxon>Cytophagia</taxon>
        <taxon>Cytophagales</taxon>
        <taxon>Fulvivirgaceae</taxon>
        <taxon>Fulvivirga</taxon>
    </lineage>
</organism>
<protein>
    <recommendedName>
        <fullName evidence="2">UPF0102 protein C900_02111</fullName>
    </recommendedName>
</protein>
<proteinExistence type="inferred from homology"/>
<evidence type="ECO:0000256" key="2">
    <source>
        <dbReference type="HAMAP-Rule" id="MF_00048"/>
    </source>
</evidence>
<evidence type="ECO:0000313" key="5">
    <source>
        <dbReference type="Proteomes" id="UP000011135"/>
    </source>
</evidence>
<dbReference type="CDD" id="cd20736">
    <property type="entry name" value="PoNe_Nuclease"/>
    <property type="match status" value="1"/>
</dbReference>
<keyword evidence="5" id="KW-1185">Reference proteome</keyword>
<dbReference type="InterPro" id="IPR011335">
    <property type="entry name" value="Restrct_endonuc-II-like"/>
</dbReference>
<dbReference type="NCBIfam" id="TIGR00252">
    <property type="entry name" value="YraN family protein"/>
    <property type="match status" value="1"/>
</dbReference>
<comment type="caution">
    <text evidence="4">The sequence shown here is derived from an EMBL/GenBank/DDBJ whole genome shotgun (WGS) entry which is preliminary data.</text>
</comment>
<sequence length="129" mass="15036">MPKDKKTKTSSRKQEASHQKTGREGEAAACDFLIKKGYEILETNYRYKKSEIDIIAKKEQLLVFIEVKTKSYSSFGYPEEAVNTRKAQKVIEGAENYIYELNWEKNIRFDIIAIDNSTNEILHLEDAFY</sequence>
<dbReference type="PANTHER" id="PTHR34039">
    <property type="entry name" value="UPF0102 PROTEIN YRAN"/>
    <property type="match status" value="1"/>
</dbReference>
<dbReference type="InterPro" id="IPR011856">
    <property type="entry name" value="tRNA_endonuc-like_dom_sf"/>
</dbReference>
<evidence type="ECO:0000256" key="3">
    <source>
        <dbReference type="SAM" id="MobiDB-lite"/>
    </source>
</evidence>
<name>L8K2M6_9BACT</name>
<dbReference type="Pfam" id="PF02021">
    <property type="entry name" value="UPF0102"/>
    <property type="match status" value="1"/>
</dbReference>
<dbReference type="SUPFAM" id="SSF52980">
    <property type="entry name" value="Restriction endonuclease-like"/>
    <property type="match status" value="1"/>
</dbReference>
<comment type="similarity">
    <text evidence="1 2">Belongs to the UPF0102 family.</text>
</comment>
<dbReference type="GO" id="GO:0003676">
    <property type="term" value="F:nucleic acid binding"/>
    <property type="evidence" value="ECO:0007669"/>
    <property type="project" value="InterPro"/>
</dbReference>
<dbReference type="eggNOG" id="COG0792">
    <property type="taxonomic scope" value="Bacteria"/>
</dbReference>
<evidence type="ECO:0000313" key="4">
    <source>
        <dbReference type="EMBL" id="ELR73707.1"/>
    </source>
</evidence>
<dbReference type="RefSeq" id="WP_009577730.1">
    <property type="nucleotide sequence ID" value="NZ_AMZN01000003.1"/>
</dbReference>
<feature type="compositionally biased region" description="Basic and acidic residues" evidence="3">
    <location>
        <begin position="12"/>
        <end position="24"/>
    </location>
</feature>
<dbReference type="PANTHER" id="PTHR34039:SF1">
    <property type="entry name" value="UPF0102 PROTEIN YRAN"/>
    <property type="match status" value="1"/>
</dbReference>
<feature type="compositionally biased region" description="Basic residues" evidence="3">
    <location>
        <begin position="1"/>
        <end position="11"/>
    </location>
</feature>
<dbReference type="HAMAP" id="MF_00048">
    <property type="entry name" value="UPF0102"/>
    <property type="match status" value="1"/>
</dbReference>
<accession>L8K2M6</accession>
<dbReference type="EMBL" id="AMZN01000003">
    <property type="protein sequence ID" value="ELR73707.1"/>
    <property type="molecule type" value="Genomic_DNA"/>
</dbReference>
<dbReference type="OrthoDB" id="9802516at2"/>
<feature type="region of interest" description="Disordered" evidence="3">
    <location>
        <begin position="1"/>
        <end position="24"/>
    </location>
</feature>
<reference evidence="4 5" key="1">
    <citation type="submission" date="2012-12" db="EMBL/GenBank/DDBJ databases">
        <title>Genome assembly of Fulvivirga imtechensis AK7.</title>
        <authorList>
            <person name="Nupur N."/>
            <person name="Khatri I."/>
            <person name="Kumar R."/>
            <person name="Subramanian S."/>
            <person name="Pinnaka A."/>
        </authorList>
    </citation>
    <scope>NUCLEOTIDE SEQUENCE [LARGE SCALE GENOMIC DNA]</scope>
    <source>
        <strain evidence="4 5">AK7</strain>
    </source>
</reference>
<dbReference type="AlphaFoldDB" id="L8K2M6"/>
<dbReference type="Gene3D" id="3.40.1350.10">
    <property type="match status" value="1"/>
</dbReference>
<dbReference type="STRING" id="1237149.C900_02111"/>
<dbReference type="NCBIfam" id="NF009150">
    <property type="entry name" value="PRK12497.1-3"/>
    <property type="match status" value="1"/>
</dbReference>